<dbReference type="SUPFAM" id="SSF48403">
    <property type="entry name" value="Ankyrin repeat"/>
    <property type="match status" value="1"/>
</dbReference>
<dbReference type="Gene3D" id="1.25.40.20">
    <property type="entry name" value="Ankyrin repeat-containing domain"/>
    <property type="match status" value="2"/>
</dbReference>
<protein>
    <submittedName>
        <fullName evidence="5">Palmitoyltransferase</fullName>
    </submittedName>
</protein>
<evidence type="ECO:0000256" key="3">
    <source>
        <dbReference type="PROSITE-ProRule" id="PRU00023"/>
    </source>
</evidence>
<keyword evidence="6" id="KW-1185">Reference proteome</keyword>
<name>A0AAV4G598_9GAST</name>
<organism evidence="5 6">
    <name type="scientific">Elysia marginata</name>
    <dbReference type="NCBI Taxonomy" id="1093978"/>
    <lineage>
        <taxon>Eukaryota</taxon>
        <taxon>Metazoa</taxon>
        <taxon>Spiralia</taxon>
        <taxon>Lophotrochozoa</taxon>
        <taxon>Mollusca</taxon>
        <taxon>Gastropoda</taxon>
        <taxon>Heterobranchia</taxon>
        <taxon>Euthyneura</taxon>
        <taxon>Panpulmonata</taxon>
        <taxon>Sacoglossa</taxon>
        <taxon>Placobranchoidea</taxon>
        <taxon>Plakobranchidae</taxon>
        <taxon>Elysia</taxon>
    </lineage>
</organism>
<feature type="repeat" description="ANK" evidence="3">
    <location>
        <begin position="32"/>
        <end position="64"/>
    </location>
</feature>
<feature type="transmembrane region" description="Helical" evidence="4">
    <location>
        <begin position="266"/>
        <end position="288"/>
    </location>
</feature>
<dbReference type="PANTHER" id="PTHR24198">
    <property type="entry name" value="ANKYRIN REPEAT AND PROTEIN KINASE DOMAIN-CONTAINING PROTEIN"/>
    <property type="match status" value="1"/>
</dbReference>
<dbReference type="Pfam" id="PF12796">
    <property type="entry name" value="Ank_2"/>
    <property type="match status" value="1"/>
</dbReference>
<dbReference type="PROSITE" id="PS50297">
    <property type="entry name" value="ANK_REP_REGION"/>
    <property type="match status" value="2"/>
</dbReference>
<evidence type="ECO:0000313" key="6">
    <source>
        <dbReference type="Proteomes" id="UP000762676"/>
    </source>
</evidence>
<dbReference type="EMBL" id="BMAT01011862">
    <property type="protein sequence ID" value="GFR80629.1"/>
    <property type="molecule type" value="Genomic_DNA"/>
</dbReference>
<dbReference type="PANTHER" id="PTHR24198:SF165">
    <property type="entry name" value="ANKYRIN REPEAT-CONTAINING PROTEIN-RELATED"/>
    <property type="match status" value="1"/>
</dbReference>
<keyword evidence="4" id="KW-0472">Membrane</keyword>
<feature type="transmembrane region" description="Helical" evidence="4">
    <location>
        <begin position="236"/>
        <end position="254"/>
    </location>
</feature>
<evidence type="ECO:0000256" key="1">
    <source>
        <dbReference type="ARBA" id="ARBA00022737"/>
    </source>
</evidence>
<dbReference type="InterPro" id="IPR036770">
    <property type="entry name" value="Ankyrin_rpt-contain_sf"/>
</dbReference>
<keyword evidence="4" id="KW-1133">Transmembrane helix</keyword>
<sequence>MTPLHRACLIGEYNIVLLLVQANADVNAVTNFAETPLHYASKRGIPTVVHLLLQCGAKVELRDKNGRVALHHAAENGAVNVVRYFQDAFNLDLQTLDNNYQSALHLACVHGQIELFLFLIKTGSSDLHQRDIQGNLPIHITAKNGYGFMTWTLLCILGVSVLKQTNKAGMTPLDLVSQSDSDGHKELLPLLECLSNQPDSTPVTGPVWSWYARLLFPFSSYLLLVIISQHLTSHQYLVFGAGLALAAFIFKNLSHRMHDVSRWPEPFYAGFFYGGVLHTTLCFFWHMLPCILF</sequence>
<dbReference type="SMART" id="SM00248">
    <property type="entry name" value="ANK"/>
    <property type="match status" value="4"/>
</dbReference>
<dbReference type="AlphaFoldDB" id="A0AAV4G598"/>
<comment type="caution">
    <text evidence="5">The sequence shown here is derived from an EMBL/GenBank/DDBJ whole genome shotgun (WGS) entry which is preliminary data.</text>
</comment>
<dbReference type="Pfam" id="PF00023">
    <property type="entry name" value="Ank"/>
    <property type="match status" value="1"/>
</dbReference>
<gene>
    <name evidence="5" type="ORF">ElyMa_005903100</name>
</gene>
<keyword evidence="2 3" id="KW-0040">ANK repeat</keyword>
<evidence type="ECO:0000256" key="2">
    <source>
        <dbReference type="ARBA" id="ARBA00023043"/>
    </source>
</evidence>
<feature type="repeat" description="ANK" evidence="3">
    <location>
        <begin position="1"/>
        <end position="31"/>
    </location>
</feature>
<dbReference type="Proteomes" id="UP000762676">
    <property type="component" value="Unassembled WGS sequence"/>
</dbReference>
<feature type="transmembrane region" description="Helical" evidence="4">
    <location>
        <begin position="145"/>
        <end position="162"/>
    </location>
</feature>
<keyword evidence="1" id="KW-0677">Repeat</keyword>
<dbReference type="PROSITE" id="PS50088">
    <property type="entry name" value="ANK_REPEAT"/>
    <property type="match status" value="2"/>
</dbReference>
<proteinExistence type="predicted"/>
<evidence type="ECO:0000256" key="4">
    <source>
        <dbReference type="SAM" id="Phobius"/>
    </source>
</evidence>
<dbReference type="InterPro" id="IPR002110">
    <property type="entry name" value="Ankyrin_rpt"/>
</dbReference>
<keyword evidence="4" id="KW-0812">Transmembrane</keyword>
<reference evidence="5 6" key="1">
    <citation type="journal article" date="2021" name="Elife">
        <title>Chloroplast acquisition without the gene transfer in kleptoplastic sea slugs, Plakobranchus ocellatus.</title>
        <authorList>
            <person name="Maeda T."/>
            <person name="Takahashi S."/>
            <person name="Yoshida T."/>
            <person name="Shimamura S."/>
            <person name="Takaki Y."/>
            <person name="Nagai Y."/>
            <person name="Toyoda A."/>
            <person name="Suzuki Y."/>
            <person name="Arimoto A."/>
            <person name="Ishii H."/>
            <person name="Satoh N."/>
            <person name="Nishiyama T."/>
            <person name="Hasebe M."/>
            <person name="Maruyama T."/>
            <person name="Minagawa J."/>
            <person name="Obokata J."/>
            <person name="Shigenobu S."/>
        </authorList>
    </citation>
    <scope>NUCLEOTIDE SEQUENCE [LARGE SCALE GENOMIC DNA]</scope>
</reference>
<evidence type="ECO:0000313" key="5">
    <source>
        <dbReference type="EMBL" id="GFR80629.1"/>
    </source>
</evidence>
<accession>A0AAV4G598</accession>
<feature type="transmembrane region" description="Helical" evidence="4">
    <location>
        <begin position="210"/>
        <end position="230"/>
    </location>
</feature>